<dbReference type="InterPro" id="IPR001163">
    <property type="entry name" value="Sm_dom_euk/arc"/>
</dbReference>
<dbReference type="GO" id="GO:0000243">
    <property type="term" value="C:commitment complex"/>
    <property type="evidence" value="ECO:0007669"/>
    <property type="project" value="EnsemblFungi"/>
</dbReference>
<reference evidence="13" key="2">
    <citation type="submission" date="2012-08" db="EMBL/GenBank/DDBJ databases">
        <title>Genome sequence of Kazachstania naganishii.</title>
        <authorList>
            <person name="Gordon J.L."/>
            <person name="Armisen D."/>
            <person name="Proux-Wera E."/>
            <person name="OhEigeartaigh S.S."/>
            <person name="Byrne K.P."/>
            <person name="Wolfe K.H."/>
        </authorList>
    </citation>
    <scope>NUCLEOTIDE SEQUENCE [LARGE SCALE GENOMIC DNA]</scope>
    <source>
        <strain evidence="13">ATCC MYA-139 / BCRC 22969 / CBS 8797 / CCRC 22969 / KCTC 17520 / NBRC 10181 / NCYC 3082</strain>
    </source>
</reference>
<dbReference type="EMBL" id="HE978314">
    <property type="protein sequence ID" value="CCK67970.1"/>
    <property type="molecule type" value="Genomic_DNA"/>
</dbReference>
<evidence type="ECO:0000256" key="6">
    <source>
        <dbReference type="ARBA" id="ARBA00023187"/>
    </source>
</evidence>
<feature type="domain" description="Sm" evidence="11">
    <location>
        <begin position="3"/>
        <end position="75"/>
    </location>
</feature>
<evidence type="ECO:0000256" key="5">
    <source>
        <dbReference type="ARBA" id="ARBA00022664"/>
    </source>
</evidence>
<keyword evidence="8 9" id="KW-0687">Ribonucleoprotein</keyword>
<proteinExistence type="inferred from homology"/>
<dbReference type="KEGG" id="kng:KNAG_0A02810"/>
<accession>J7QZR4</accession>
<evidence type="ECO:0000313" key="13">
    <source>
        <dbReference type="Proteomes" id="UP000006310"/>
    </source>
</evidence>
<name>J7QZR4_HUIN7</name>
<dbReference type="OMA" id="HTITCET"/>
<keyword evidence="5 9" id="KW-0507">mRNA processing</keyword>
<evidence type="ECO:0000259" key="11">
    <source>
        <dbReference type="PROSITE" id="PS52002"/>
    </source>
</evidence>
<feature type="compositionally biased region" description="Pro residues" evidence="10">
    <location>
        <begin position="90"/>
        <end position="100"/>
    </location>
</feature>
<dbReference type="STRING" id="1071383.J7QZR4"/>
<dbReference type="GO" id="GO:0071004">
    <property type="term" value="C:U2-type prespliceosome"/>
    <property type="evidence" value="ECO:0007669"/>
    <property type="project" value="EnsemblFungi"/>
</dbReference>
<evidence type="ECO:0000256" key="9">
    <source>
        <dbReference type="RuleBase" id="RU365050"/>
    </source>
</evidence>
<evidence type="ECO:0000256" key="10">
    <source>
        <dbReference type="SAM" id="MobiDB-lite"/>
    </source>
</evidence>
<dbReference type="AlphaFoldDB" id="J7QZR4"/>
<evidence type="ECO:0000256" key="8">
    <source>
        <dbReference type="ARBA" id="ARBA00023274"/>
    </source>
</evidence>
<evidence type="ECO:0000256" key="1">
    <source>
        <dbReference type="ARBA" id="ARBA00004123"/>
    </source>
</evidence>
<dbReference type="SUPFAM" id="SSF50182">
    <property type="entry name" value="Sm-like ribonucleoproteins"/>
    <property type="match status" value="1"/>
</dbReference>
<evidence type="ECO:0000313" key="12">
    <source>
        <dbReference type="EMBL" id="CCK67970.1"/>
    </source>
</evidence>
<protein>
    <recommendedName>
        <fullName evidence="9">Small nuclear ribonucleoprotein Sm D3</fullName>
        <shortName evidence="9">Sm-D3</shortName>
    </recommendedName>
    <alternativeName>
        <fullName evidence="9">snRNP core protein D3</fullName>
    </alternativeName>
</protein>
<dbReference type="RefSeq" id="XP_022462216.1">
    <property type="nucleotide sequence ID" value="XM_022607107.1"/>
</dbReference>
<dbReference type="InterPro" id="IPR047575">
    <property type="entry name" value="Sm"/>
</dbReference>
<comment type="similarity">
    <text evidence="3 9">Belongs to the snRNP core protein family.</text>
</comment>
<dbReference type="InterPro" id="IPR027141">
    <property type="entry name" value="LSm4/Sm_D1/D3"/>
</dbReference>
<evidence type="ECO:0000256" key="2">
    <source>
        <dbReference type="ARBA" id="ARBA00004514"/>
    </source>
</evidence>
<dbReference type="InterPro" id="IPR010920">
    <property type="entry name" value="LSM_dom_sf"/>
</dbReference>
<organism evidence="12 13">
    <name type="scientific">Huiozyma naganishii (strain ATCC MYA-139 / BCRC 22969 / CBS 8797 / KCTC 17520 / NBRC 10181 / NCYC 3082 / Yp74L-3)</name>
    <name type="common">Yeast</name>
    <name type="synonym">Kazachstania naganishii</name>
    <dbReference type="NCBI Taxonomy" id="1071383"/>
    <lineage>
        <taxon>Eukaryota</taxon>
        <taxon>Fungi</taxon>
        <taxon>Dikarya</taxon>
        <taxon>Ascomycota</taxon>
        <taxon>Saccharomycotina</taxon>
        <taxon>Saccharomycetes</taxon>
        <taxon>Saccharomycetales</taxon>
        <taxon>Saccharomycetaceae</taxon>
        <taxon>Huiozyma</taxon>
    </lineage>
</organism>
<dbReference type="GO" id="GO:0000974">
    <property type="term" value="C:Prp19 complex"/>
    <property type="evidence" value="ECO:0007669"/>
    <property type="project" value="EnsemblFungi"/>
</dbReference>
<dbReference type="Proteomes" id="UP000006310">
    <property type="component" value="Chromosome 1"/>
</dbReference>
<feature type="region of interest" description="Disordered" evidence="10">
    <location>
        <begin position="80"/>
        <end position="100"/>
    </location>
</feature>
<dbReference type="GO" id="GO:0005829">
    <property type="term" value="C:cytosol"/>
    <property type="evidence" value="ECO:0007669"/>
    <property type="project" value="UniProtKB-SubCell"/>
</dbReference>
<dbReference type="SMART" id="SM00651">
    <property type="entry name" value="Sm"/>
    <property type="match status" value="1"/>
</dbReference>
<evidence type="ECO:0000256" key="4">
    <source>
        <dbReference type="ARBA" id="ARBA00022490"/>
    </source>
</evidence>
<dbReference type="Pfam" id="PF01423">
    <property type="entry name" value="LSM"/>
    <property type="match status" value="1"/>
</dbReference>
<dbReference type="CDD" id="cd01721">
    <property type="entry name" value="Sm_D3"/>
    <property type="match status" value="1"/>
</dbReference>
<dbReference type="GO" id="GO:0036261">
    <property type="term" value="P:7-methylguanosine cap hypermethylation"/>
    <property type="evidence" value="ECO:0007669"/>
    <property type="project" value="EnsemblFungi"/>
</dbReference>
<dbReference type="Gene3D" id="2.30.30.100">
    <property type="match status" value="1"/>
</dbReference>
<evidence type="ECO:0000256" key="3">
    <source>
        <dbReference type="ARBA" id="ARBA00008146"/>
    </source>
</evidence>
<dbReference type="GeneID" id="34523605"/>
<comment type="subcellular location">
    <subcellularLocation>
        <location evidence="2">Cytoplasm</location>
        <location evidence="2">Cytosol</location>
    </subcellularLocation>
    <subcellularLocation>
        <location evidence="1 9">Nucleus</location>
    </subcellularLocation>
</comment>
<dbReference type="GO" id="GO:0003729">
    <property type="term" value="F:mRNA binding"/>
    <property type="evidence" value="ECO:0007669"/>
    <property type="project" value="EnsemblFungi"/>
</dbReference>
<dbReference type="GO" id="GO:0000387">
    <property type="term" value="P:spliceosomal snRNP assembly"/>
    <property type="evidence" value="ECO:0007669"/>
    <property type="project" value="UniProtKB-UniRule"/>
</dbReference>
<dbReference type="OrthoDB" id="6425924at2759"/>
<dbReference type="GO" id="GO:0005682">
    <property type="term" value="C:U5 snRNP"/>
    <property type="evidence" value="ECO:0007669"/>
    <property type="project" value="EnsemblFungi"/>
</dbReference>
<keyword evidence="4" id="KW-0963">Cytoplasm</keyword>
<dbReference type="FunFam" id="2.30.30.100:FF:000002">
    <property type="entry name" value="Small nuclear ribonucleoprotein Sm D3"/>
    <property type="match status" value="1"/>
</dbReference>
<dbReference type="GO" id="GO:0005685">
    <property type="term" value="C:U1 snRNP"/>
    <property type="evidence" value="ECO:0007669"/>
    <property type="project" value="EnsemblFungi"/>
</dbReference>
<reference evidence="12 13" key="1">
    <citation type="journal article" date="2011" name="Proc. Natl. Acad. Sci. U.S.A.">
        <title>Evolutionary erosion of yeast sex chromosomes by mating-type switching accidents.</title>
        <authorList>
            <person name="Gordon J.L."/>
            <person name="Armisen D."/>
            <person name="Proux-Wera E."/>
            <person name="Oheigeartaigh S.S."/>
            <person name="Byrne K.P."/>
            <person name="Wolfe K.H."/>
        </authorList>
    </citation>
    <scope>NUCLEOTIDE SEQUENCE [LARGE SCALE GENOMIC DNA]</scope>
    <source>
        <strain evidence="13">ATCC MYA-139 / BCRC 22969 / CBS 8797 / CCRC 22969 / KCTC 17520 / NBRC 10181 / NCYC 3082</strain>
    </source>
</reference>
<dbReference type="InterPro" id="IPR034099">
    <property type="entry name" value="SmD3"/>
</dbReference>
<keyword evidence="6 9" id="KW-0508">mRNA splicing</keyword>
<dbReference type="GO" id="GO:0005687">
    <property type="term" value="C:U4 snRNP"/>
    <property type="evidence" value="ECO:0007669"/>
    <property type="project" value="EnsemblFungi"/>
</dbReference>
<dbReference type="PROSITE" id="PS52002">
    <property type="entry name" value="SM"/>
    <property type="match status" value="1"/>
</dbReference>
<gene>
    <name evidence="12" type="primary">KNAG0A02810</name>
    <name evidence="12" type="ordered locus">KNAG_0A02810</name>
</gene>
<dbReference type="PANTHER" id="PTHR23338">
    <property type="entry name" value="SMALL NUCLEAR RIBONUCLEOPROTEIN SM"/>
    <property type="match status" value="1"/>
</dbReference>
<evidence type="ECO:0000256" key="7">
    <source>
        <dbReference type="ARBA" id="ARBA00023242"/>
    </source>
</evidence>
<dbReference type="HOGENOM" id="CLU_099537_1_2_1"/>
<dbReference type="GO" id="GO:0046540">
    <property type="term" value="C:U4/U6 x U5 tri-snRNP complex"/>
    <property type="evidence" value="ECO:0007669"/>
    <property type="project" value="EnsemblFungi"/>
</dbReference>
<sequence>MSIPIKLLQEAQGHIVDLELHTGETYRGRLIGSEDNMNVQLGDVTVTKVDGSRTTMEHVFVRGSQVRFFTLPDMLRNAPLFKKAENQSRAPPPVRGPKRR</sequence>
<dbReference type="eggNOG" id="KOG3172">
    <property type="taxonomic scope" value="Eukaryota"/>
</dbReference>
<keyword evidence="7 9" id="KW-0539">Nucleus</keyword>
<keyword evidence="13" id="KW-1185">Reference proteome</keyword>